<dbReference type="InParanoid" id="H2YQR7"/>
<dbReference type="GeneTree" id="ENSGT00530000066303"/>
<dbReference type="Proteomes" id="UP000007875">
    <property type="component" value="Unassembled WGS sequence"/>
</dbReference>
<reference evidence="2" key="1">
    <citation type="submission" date="2003-08" db="EMBL/GenBank/DDBJ databases">
        <authorList>
            <person name="Birren B."/>
            <person name="Nusbaum C."/>
            <person name="Abebe A."/>
            <person name="Abouelleil A."/>
            <person name="Adekoya E."/>
            <person name="Ait-zahra M."/>
            <person name="Allen N."/>
            <person name="Allen T."/>
            <person name="An P."/>
            <person name="Anderson M."/>
            <person name="Anderson S."/>
            <person name="Arachchi H."/>
            <person name="Armbruster J."/>
            <person name="Bachantsang P."/>
            <person name="Baldwin J."/>
            <person name="Barry A."/>
            <person name="Bayul T."/>
            <person name="Blitshsteyn B."/>
            <person name="Bloom T."/>
            <person name="Blye J."/>
            <person name="Boguslavskiy L."/>
            <person name="Borowsky M."/>
            <person name="Boukhgalter B."/>
            <person name="Brunache A."/>
            <person name="Butler J."/>
            <person name="Calixte N."/>
            <person name="Calvo S."/>
            <person name="Camarata J."/>
            <person name="Campo K."/>
            <person name="Chang J."/>
            <person name="Cheshatsang Y."/>
            <person name="Citroen M."/>
            <person name="Collymore A."/>
            <person name="Considine T."/>
            <person name="Cook A."/>
            <person name="Cooke P."/>
            <person name="Corum B."/>
            <person name="Cuomo C."/>
            <person name="David R."/>
            <person name="Dawoe T."/>
            <person name="Degray S."/>
            <person name="Dodge S."/>
            <person name="Dooley K."/>
            <person name="Dorje P."/>
            <person name="Dorjee K."/>
            <person name="Dorris L."/>
            <person name="Duffey N."/>
            <person name="Dupes A."/>
            <person name="Elkins T."/>
            <person name="Engels R."/>
            <person name="Erickson J."/>
            <person name="Farina A."/>
            <person name="Faro S."/>
            <person name="Ferreira P."/>
            <person name="Fischer H."/>
            <person name="Fitzgerald M."/>
            <person name="Foley K."/>
            <person name="Gage D."/>
            <person name="Galagan J."/>
            <person name="Gearin G."/>
            <person name="Gnerre S."/>
            <person name="Gnirke A."/>
            <person name="Goyette A."/>
            <person name="Graham J."/>
            <person name="Grandbois E."/>
            <person name="Gyaltsen K."/>
            <person name="Hafez N."/>
            <person name="Hagopian D."/>
            <person name="Hagos B."/>
            <person name="Hall J."/>
            <person name="Hatcher B."/>
            <person name="Heller A."/>
            <person name="Higgins H."/>
            <person name="Honan T."/>
            <person name="Horn A."/>
            <person name="Houde N."/>
            <person name="Hughes L."/>
            <person name="Hulme W."/>
            <person name="Husby E."/>
            <person name="Iliev I."/>
            <person name="Jaffe D."/>
            <person name="Jones C."/>
            <person name="Kamal M."/>
            <person name="Kamat A."/>
            <person name="Kamvysselis M."/>
            <person name="Karlsson E."/>
            <person name="Kells C."/>
            <person name="Kieu A."/>
            <person name="Kisner P."/>
            <person name="Kodira C."/>
            <person name="Kulbokas E."/>
            <person name="Labutti K."/>
            <person name="Lama D."/>
            <person name="Landers T."/>
            <person name="Leger J."/>
            <person name="Levine S."/>
            <person name="Lewis D."/>
            <person name="Lewis T."/>
            <person name="Lindblad-toh K."/>
            <person name="Liu X."/>
            <person name="Lokyitsang T."/>
            <person name="Lokyitsang Y."/>
            <person name="Lucien O."/>
            <person name="Lui A."/>
            <person name="Ma L.J."/>
            <person name="Mabbitt R."/>
            <person name="Macdonald J."/>
            <person name="Maclean C."/>
            <person name="Major J."/>
            <person name="Manning J."/>
            <person name="Marabella R."/>
            <person name="Maru K."/>
            <person name="Matthews C."/>
            <person name="Mauceli E."/>
            <person name="Mccarthy M."/>
            <person name="Mcdonough S."/>
            <person name="Mcghee T."/>
            <person name="Meldrim J."/>
            <person name="Meneus L."/>
            <person name="Mesirov J."/>
            <person name="Mihalev A."/>
            <person name="Mihova T."/>
            <person name="Mikkelsen T."/>
            <person name="Mlenga V."/>
            <person name="Moru K."/>
            <person name="Mozes J."/>
            <person name="Mulrain L."/>
            <person name="Munson G."/>
            <person name="Naylor J."/>
            <person name="Newes C."/>
            <person name="Nguyen C."/>
            <person name="Nguyen N."/>
            <person name="Nguyen T."/>
            <person name="Nicol R."/>
            <person name="Nielsen C."/>
            <person name="Nizzari M."/>
            <person name="Norbu C."/>
            <person name="Norbu N."/>
            <person name="O'donnell P."/>
            <person name="Okoawo O."/>
            <person name="O'leary S."/>
            <person name="Omotosho B."/>
            <person name="O'neill K."/>
            <person name="Osman S."/>
            <person name="Parker S."/>
            <person name="Perrin D."/>
            <person name="Phunkhang P."/>
            <person name="Piqani B."/>
            <person name="Purcell S."/>
            <person name="Rachupka T."/>
            <person name="Ramasamy U."/>
            <person name="Rameau R."/>
            <person name="Ray V."/>
            <person name="Raymond C."/>
            <person name="Retta R."/>
            <person name="Richardson S."/>
            <person name="Rise C."/>
            <person name="Rodriguez J."/>
            <person name="Rogers J."/>
            <person name="Rogov P."/>
            <person name="Rutman M."/>
            <person name="Schupbach R."/>
            <person name="Seaman C."/>
            <person name="Settipalli S."/>
            <person name="Sharpe T."/>
            <person name="Sheridan J."/>
            <person name="Sherpa N."/>
            <person name="Shi J."/>
            <person name="Smirnov S."/>
            <person name="Smith C."/>
            <person name="Sougnez C."/>
            <person name="Spencer B."/>
            <person name="Stalker J."/>
            <person name="Stange-thomann N."/>
            <person name="Stavropoulos S."/>
            <person name="Stetson K."/>
            <person name="Stone C."/>
            <person name="Stone S."/>
            <person name="Stubbs M."/>
            <person name="Talamas J."/>
            <person name="Tchuinga P."/>
            <person name="Tenzing P."/>
            <person name="Tesfaye S."/>
            <person name="Theodore J."/>
            <person name="Thoulutsang Y."/>
            <person name="Topham K."/>
            <person name="Towey S."/>
            <person name="Tsamla T."/>
            <person name="Tsomo N."/>
            <person name="Vallee D."/>
            <person name="Vassiliev H."/>
            <person name="Venkataraman V."/>
            <person name="Vinson J."/>
            <person name="Vo A."/>
            <person name="Wade C."/>
            <person name="Wang S."/>
            <person name="Wangchuk T."/>
            <person name="Wangdi T."/>
            <person name="Whittaker C."/>
            <person name="Wilkinson J."/>
            <person name="Wu Y."/>
            <person name="Wyman D."/>
            <person name="Yadav S."/>
            <person name="Yang S."/>
            <person name="Yang X."/>
            <person name="Yeager S."/>
            <person name="Yee E."/>
            <person name="Young G."/>
            <person name="Zainoun J."/>
            <person name="Zembeck L."/>
            <person name="Zimmer A."/>
            <person name="Zody M."/>
            <person name="Lander E."/>
        </authorList>
    </citation>
    <scope>NUCLEOTIDE SEQUENCE [LARGE SCALE GENOMIC DNA]</scope>
</reference>
<organism evidence="1 2">
    <name type="scientific">Ciona savignyi</name>
    <name type="common">Pacific transparent sea squirt</name>
    <dbReference type="NCBI Taxonomy" id="51511"/>
    <lineage>
        <taxon>Eukaryota</taxon>
        <taxon>Metazoa</taxon>
        <taxon>Chordata</taxon>
        <taxon>Tunicata</taxon>
        <taxon>Ascidiacea</taxon>
        <taxon>Phlebobranchia</taxon>
        <taxon>Cionidae</taxon>
        <taxon>Ciona</taxon>
    </lineage>
</organism>
<dbReference type="HOGENOM" id="CLU_1293972_0_0_1"/>
<accession>H2YQR7</accession>
<proteinExistence type="predicted"/>
<keyword evidence="2" id="KW-1185">Reference proteome</keyword>
<reference evidence="1" key="2">
    <citation type="submission" date="2025-08" db="UniProtKB">
        <authorList>
            <consortium name="Ensembl"/>
        </authorList>
    </citation>
    <scope>IDENTIFICATION</scope>
</reference>
<dbReference type="AlphaFoldDB" id="H2YQR7"/>
<protein>
    <submittedName>
        <fullName evidence="1">Uncharacterized protein</fullName>
    </submittedName>
</protein>
<evidence type="ECO:0000313" key="2">
    <source>
        <dbReference type="Proteomes" id="UP000007875"/>
    </source>
</evidence>
<sequence length="213" mass="24899">MFSLYQEEENVIMRSLYELSKAYQFSCLWDFDVMSKYVNYFSDQVMTTSLGQLQGIFELQLLRQELEDQRSVFLNLISSSAGPSSHTFNGYWEFTEAEYPDIIEQLHNEGQFSFVIDVDPNDVTTTGCQDCYNGRLVGAVYRTRWRHPGKHCSEHRLYKSVPHGRLLFPRARSRRRRGDNLASADARKCRRRSRDVFRPIKPCRFDTGPNAGR</sequence>
<name>H2YQR7_CIOSA</name>
<evidence type="ECO:0000313" key="1">
    <source>
        <dbReference type="Ensembl" id="ENSCSAVP00000007675.1"/>
    </source>
</evidence>
<dbReference type="Ensembl" id="ENSCSAVT00000007775.1">
    <property type="protein sequence ID" value="ENSCSAVP00000007675.1"/>
    <property type="gene ID" value="ENSCSAVG00000004593.1"/>
</dbReference>
<reference evidence="1" key="3">
    <citation type="submission" date="2025-09" db="UniProtKB">
        <authorList>
            <consortium name="Ensembl"/>
        </authorList>
    </citation>
    <scope>IDENTIFICATION</scope>
</reference>